<dbReference type="Proteomes" id="UP000249056">
    <property type="component" value="Unassembled WGS sequence"/>
</dbReference>
<dbReference type="InterPro" id="IPR006935">
    <property type="entry name" value="Helicase/UvrB_N"/>
</dbReference>
<feature type="region of interest" description="Disordered" evidence="2">
    <location>
        <begin position="1"/>
        <end position="29"/>
    </location>
</feature>
<dbReference type="AlphaFoldDB" id="A0A395ILZ4"/>
<reference evidence="4 5" key="1">
    <citation type="submission" date="2018-06" db="EMBL/GenBank/DDBJ databases">
        <title>Genome Sequence of the Brown Rot Fungal Pathogen Monilinia fructigena.</title>
        <authorList>
            <person name="Landi L."/>
            <person name="De Miccolis Angelini R.M."/>
            <person name="Pollastro S."/>
            <person name="Abate D."/>
            <person name="Faretra F."/>
            <person name="Romanazzi G."/>
        </authorList>
    </citation>
    <scope>NUCLEOTIDE SEQUENCE [LARGE SCALE GENOMIC DNA]</scope>
    <source>
        <strain evidence="4 5">Mfrg269</strain>
    </source>
</reference>
<dbReference type="PANTHER" id="PTHR14074:SF16">
    <property type="entry name" value="ANTIVIRAL INNATE IMMUNE RESPONSE RECEPTOR RIG-I"/>
    <property type="match status" value="1"/>
</dbReference>
<dbReference type="Pfam" id="PF04851">
    <property type="entry name" value="ResIII"/>
    <property type="match status" value="1"/>
</dbReference>
<dbReference type="EMBL" id="QKRW01000034">
    <property type="protein sequence ID" value="RAL61166.1"/>
    <property type="molecule type" value="Genomic_DNA"/>
</dbReference>
<feature type="compositionally biased region" description="Acidic residues" evidence="2">
    <location>
        <begin position="90"/>
        <end position="102"/>
    </location>
</feature>
<dbReference type="Gene3D" id="3.40.50.300">
    <property type="entry name" value="P-loop containing nucleotide triphosphate hydrolases"/>
    <property type="match status" value="2"/>
</dbReference>
<feature type="compositionally biased region" description="Polar residues" evidence="2">
    <location>
        <begin position="1"/>
        <end position="13"/>
    </location>
</feature>
<dbReference type="GO" id="GO:0005524">
    <property type="term" value="F:ATP binding"/>
    <property type="evidence" value="ECO:0007669"/>
    <property type="project" value="InterPro"/>
</dbReference>
<dbReference type="PANTHER" id="PTHR14074">
    <property type="entry name" value="HELICASE WITH DEATH DOMAIN-RELATED"/>
    <property type="match status" value="1"/>
</dbReference>
<dbReference type="OrthoDB" id="416741at2759"/>
<dbReference type="InterPro" id="IPR027417">
    <property type="entry name" value="P-loop_NTPase"/>
</dbReference>
<dbReference type="SMART" id="SM00487">
    <property type="entry name" value="DEXDc"/>
    <property type="match status" value="1"/>
</dbReference>
<feature type="domain" description="Helicase ATP-binding" evidence="3">
    <location>
        <begin position="173"/>
        <end position="328"/>
    </location>
</feature>
<gene>
    <name evidence="4" type="ORF">DID88_010505</name>
</gene>
<dbReference type="InterPro" id="IPR014001">
    <property type="entry name" value="Helicase_ATP-bd"/>
</dbReference>
<dbReference type="InterPro" id="IPR051363">
    <property type="entry name" value="RLR_Helicase"/>
</dbReference>
<comment type="caution">
    <text evidence="4">The sequence shown here is derived from an EMBL/GenBank/DDBJ whole genome shotgun (WGS) entry which is preliminary data.</text>
</comment>
<evidence type="ECO:0000313" key="5">
    <source>
        <dbReference type="Proteomes" id="UP000249056"/>
    </source>
</evidence>
<protein>
    <recommendedName>
        <fullName evidence="3">Helicase ATP-binding domain-containing protein</fullName>
    </recommendedName>
</protein>
<name>A0A395ILZ4_9HELO</name>
<dbReference type="SUPFAM" id="SSF52540">
    <property type="entry name" value="P-loop containing nucleoside triphosphate hydrolases"/>
    <property type="match status" value="1"/>
</dbReference>
<keyword evidence="1" id="KW-0378">Hydrolase</keyword>
<feature type="region of interest" description="Disordered" evidence="2">
    <location>
        <begin position="88"/>
        <end position="109"/>
    </location>
</feature>
<keyword evidence="1" id="KW-0067">ATP-binding</keyword>
<dbReference type="GO" id="GO:0003677">
    <property type="term" value="F:DNA binding"/>
    <property type="evidence" value="ECO:0007669"/>
    <property type="project" value="InterPro"/>
</dbReference>
<proteinExistence type="predicted"/>
<evidence type="ECO:0000259" key="3">
    <source>
        <dbReference type="PROSITE" id="PS51192"/>
    </source>
</evidence>
<dbReference type="PROSITE" id="PS51192">
    <property type="entry name" value="HELICASE_ATP_BIND_1"/>
    <property type="match status" value="1"/>
</dbReference>
<organism evidence="4 5">
    <name type="scientific">Monilinia fructigena</name>
    <dbReference type="NCBI Taxonomy" id="38457"/>
    <lineage>
        <taxon>Eukaryota</taxon>
        <taxon>Fungi</taxon>
        <taxon>Dikarya</taxon>
        <taxon>Ascomycota</taxon>
        <taxon>Pezizomycotina</taxon>
        <taxon>Leotiomycetes</taxon>
        <taxon>Helotiales</taxon>
        <taxon>Sclerotiniaceae</taxon>
        <taxon>Monilinia</taxon>
    </lineage>
</organism>
<accession>A0A395ILZ4</accession>
<keyword evidence="5" id="KW-1185">Reference proteome</keyword>
<keyword evidence="1" id="KW-0547">Nucleotide-binding</keyword>
<keyword evidence="1" id="KW-0347">Helicase</keyword>
<dbReference type="GO" id="GO:0005737">
    <property type="term" value="C:cytoplasm"/>
    <property type="evidence" value="ECO:0007669"/>
    <property type="project" value="TreeGrafter"/>
</dbReference>
<dbReference type="GO" id="GO:0016787">
    <property type="term" value="F:hydrolase activity"/>
    <property type="evidence" value="ECO:0007669"/>
    <property type="project" value="InterPro"/>
</dbReference>
<evidence type="ECO:0000256" key="2">
    <source>
        <dbReference type="SAM" id="MobiDB-lite"/>
    </source>
</evidence>
<dbReference type="GO" id="GO:0004386">
    <property type="term" value="F:helicase activity"/>
    <property type="evidence" value="ECO:0007669"/>
    <property type="project" value="UniProtKB-KW"/>
</dbReference>
<sequence length="513" mass="57937">MSNSPFKIHSQLTGKDKADSSAAVSSTHLSKVTLPTALATRTTDDVFAELKRPLHVQFSQIQVDAKPGYSVDASDAITENSDLNKCDLPALEEGDDEDEDEPNQPVPDIKRISARKRKNADIFDTYLREAEKQPKAVKKISQADEAVQSTRWLIEQAEKQHIISSARDYQLELFERAKKQNIIAVLDTGSGKTFIAVLLLRYIIDQELEDRAIGKPKRVSFFLVDSVTLCHQQHSVLKNNLNQPTDMQKFFDNVCTIHLSQWPKLILLIFDEAHHAKKDHPYARIIKDFYFNDTGECISLPKIFGMTASPVDARDNIKKAAEELEGLLHSQIATAVDPELDAMLPLLKDNPVFRKPFIFVKEASRSLGSWCVDQIWTFCLQEEEVKKLQAKTEQAHHKRRVPEPLEVLEKRKEQIQEAKTIVKGHNFAPPHFATKLSDDLKTRVHYSNNLSTKVVALLSILKDRFQPTLLSTPEAGTPFLKVAPLVGTTSAEAGEMNITFQIANPHHARFPQW</sequence>
<evidence type="ECO:0000313" key="4">
    <source>
        <dbReference type="EMBL" id="RAL61166.1"/>
    </source>
</evidence>
<evidence type="ECO:0000256" key="1">
    <source>
        <dbReference type="ARBA" id="ARBA00022806"/>
    </source>
</evidence>